<evidence type="ECO:0000313" key="26">
    <source>
        <dbReference type="Proteomes" id="UP000663852"/>
    </source>
</evidence>
<reference evidence="25" key="1">
    <citation type="submission" date="2021-02" db="EMBL/GenBank/DDBJ databases">
        <authorList>
            <person name="Nowell W R."/>
        </authorList>
    </citation>
    <scope>NUCLEOTIDE SEQUENCE</scope>
</reference>
<evidence type="ECO:0000256" key="19">
    <source>
        <dbReference type="PIRSR" id="PIRSR602077-3"/>
    </source>
</evidence>
<feature type="coiled-coil region" evidence="21">
    <location>
        <begin position="1629"/>
        <end position="1656"/>
    </location>
</feature>
<feature type="compositionally biased region" description="Polar residues" evidence="22">
    <location>
        <begin position="789"/>
        <end position="800"/>
    </location>
</feature>
<dbReference type="Gene3D" id="1.20.120.350">
    <property type="entry name" value="Voltage-gated potassium channels. Chain C"/>
    <property type="match status" value="4"/>
</dbReference>
<dbReference type="InterPro" id="IPR002077">
    <property type="entry name" value="VDCCAlpha1"/>
</dbReference>
<feature type="transmembrane region" description="Helical" evidence="23">
    <location>
        <begin position="704"/>
        <end position="726"/>
    </location>
</feature>
<feature type="region of interest" description="Disordered" evidence="22">
    <location>
        <begin position="768"/>
        <end position="801"/>
    </location>
</feature>
<dbReference type="Pfam" id="PF16905">
    <property type="entry name" value="GPHH"/>
    <property type="match status" value="1"/>
</dbReference>
<proteinExistence type="inferred from homology"/>
<feature type="region of interest" description="Disordered" evidence="22">
    <location>
        <begin position="1978"/>
        <end position="2018"/>
    </location>
</feature>
<dbReference type="FunFam" id="1.20.120.350:FF:000001">
    <property type="entry name" value="Voltage-dependent L-type calcium channel subunit alpha"/>
    <property type="match status" value="1"/>
</dbReference>
<dbReference type="Proteomes" id="UP000663852">
    <property type="component" value="Unassembled WGS sequence"/>
</dbReference>
<dbReference type="Pfam" id="PF00520">
    <property type="entry name" value="Ion_trans"/>
    <property type="match status" value="4"/>
</dbReference>
<evidence type="ECO:0000256" key="21">
    <source>
        <dbReference type="SAM" id="Coils"/>
    </source>
</evidence>
<comment type="caution">
    <text evidence="25">The sequence shown here is derived from an EMBL/GenBank/DDBJ whole genome shotgun (WGS) entry which is preliminary data.</text>
</comment>
<dbReference type="GO" id="GO:0005509">
    <property type="term" value="F:calcium ion binding"/>
    <property type="evidence" value="ECO:0007669"/>
    <property type="project" value="InterPro"/>
</dbReference>
<dbReference type="PROSITE" id="PS50222">
    <property type="entry name" value="EF_HAND_2"/>
    <property type="match status" value="1"/>
</dbReference>
<dbReference type="GO" id="GO:0005891">
    <property type="term" value="C:voltage-gated calcium channel complex"/>
    <property type="evidence" value="ECO:0007669"/>
    <property type="project" value="InterPro"/>
</dbReference>
<keyword evidence="6 23" id="KW-0812">Transmembrane</keyword>
<evidence type="ECO:0000256" key="4">
    <source>
        <dbReference type="ARBA" id="ARBA00022568"/>
    </source>
</evidence>
<comment type="subcellular location">
    <subcellularLocation>
        <location evidence="1 20">Membrane</location>
        <topology evidence="1 20">Multi-pass membrane protein</topology>
    </subcellularLocation>
</comment>
<feature type="compositionally biased region" description="Low complexity" evidence="22">
    <location>
        <begin position="2110"/>
        <end position="2122"/>
    </location>
</feature>
<dbReference type="PANTHER" id="PTHR45628:SF7">
    <property type="entry name" value="VOLTAGE-DEPENDENT CALCIUM CHANNEL TYPE A SUBUNIT ALPHA-1"/>
    <property type="match status" value="1"/>
</dbReference>
<keyword evidence="4 20" id="KW-0109">Calcium transport</keyword>
<evidence type="ECO:0000256" key="6">
    <source>
        <dbReference type="ARBA" id="ARBA00022692"/>
    </source>
</evidence>
<evidence type="ECO:0000256" key="20">
    <source>
        <dbReference type="RuleBase" id="RU003808"/>
    </source>
</evidence>
<feature type="compositionally biased region" description="Low complexity" evidence="22">
    <location>
        <begin position="768"/>
        <end position="781"/>
    </location>
</feature>
<dbReference type="InterPro" id="IPR027359">
    <property type="entry name" value="Volt_channel_dom_sf"/>
</dbReference>
<dbReference type="FunFam" id="1.20.120.350:FF:000040">
    <property type="entry name" value="Voltage-dependent L-type calcium channel subunit alpha"/>
    <property type="match status" value="1"/>
</dbReference>
<feature type="transmembrane region" description="Helical" evidence="23">
    <location>
        <begin position="144"/>
        <end position="164"/>
    </location>
</feature>
<dbReference type="Gene3D" id="1.10.238.10">
    <property type="entry name" value="EF-hand"/>
    <property type="match status" value="1"/>
</dbReference>
<evidence type="ECO:0000256" key="15">
    <source>
        <dbReference type="ARBA" id="ARBA00023180"/>
    </source>
</evidence>
<feature type="transmembrane region" description="Helical" evidence="23">
    <location>
        <begin position="1400"/>
        <end position="1418"/>
    </location>
</feature>
<keyword evidence="10 20" id="KW-0851">Voltage-gated channel</keyword>
<feature type="transmembrane region" description="Helical" evidence="23">
    <location>
        <begin position="312"/>
        <end position="333"/>
    </location>
</feature>
<dbReference type="Pfam" id="PF08763">
    <property type="entry name" value="Ca_chan_IQ"/>
    <property type="match status" value="1"/>
</dbReference>
<keyword evidence="3" id="KW-0597">Phosphoprotein</keyword>
<keyword evidence="15 19" id="KW-0325">Glycoprotein</keyword>
<dbReference type="Gene3D" id="6.10.250.2500">
    <property type="match status" value="1"/>
</dbReference>
<evidence type="ECO:0000256" key="11">
    <source>
        <dbReference type="ARBA" id="ARBA00022989"/>
    </source>
</evidence>
<feature type="region of interest" description="Disordered" evidence="22">
    <location>
        <begin position="2041"/>
        <end position="2095"/>
    </location>
</feature>
<feature type="transmembrane region" description="Helical" evidence="23">
    <location>
        <begin position="625"/>
        <end position="647"/>
    </location>
</feature>
<feature type="transmembrane region" description="Helical" evidence="23">
    <location>
        <begin position="529"/>
        <end position="550"/>
    </location>
</feature>
<feature type="transmembrane region" description="Helical" evidence="23">
    <location>
        <begin position="973"/>
        <end position="994"/>
    </location>
</feature>
<dbReference type="SUPFAM" id="SSF81324">
    <property type="entry name" value="Voltage-gated potassium channels"/>
    <property type="match status" value="4"/>
</dbReference>
<evidence type="ECO:0000256" key="12">
    <source>
        <dbReference type="ARBA" id="ARBA00023065"/>
    </source>
</evidence>
<dbReference type="GO" id="GO:0007268">
    <property type="term" value="P:chemical synaptic transmission"/>
    <property type="evidence" value="ECO:0007669"/>
    <property type="project" value="TreeGrafter"/>
</dbReference>
<feature type="coiled-coil region" evidence="21">
    <location>
        <begin position="730"/>
        <end position="757"/>
    </location>
</feature>
<dbReference type="FunFam" id="1.20.120.350:FF:000015">
    <property type="entry name" value="Voltage-dependent N-type calcium channel subunit alpha"/>
    <property type="match status" value="1"/>
</dbReference>
<dbReference type="InterPro" id="IPR050599">
    <property type="entry name" value="VDCC_alpha-1_subunit"/>
</dbReference>
<feature type="region of interest" description="Disordered" evidence="22">
    <location>
        <begin position="1777"/>
        <end position="1801"/>
    </location>
</feature>
<keyword evidence="21" id="KW-0175">Coiled coil</keyword>
<evidence type="ECO:0000256" key="1">
    <source>
        <dbReference type="ARBA" id="ARBA00004141"/>
    </source>
</evidence>
<keyword evidence="8" id="KW-0677">Repeat</keyword>
<evidence type="ECO:0000256" key="13">
    <source>
        <dbReference type="ARBA" id="ARBA00023136"/>
    </source>
</evidence>
<evidence type="ECO:0000256" key="14">
    <source>
        <dbReference type="ARBA" id="ARBA00023157"/>
    </source>
</evidence>
<feature type="transmembrane region" description="Helical" evidence="23">
    <location>
        <begin position="1068"/>
        <end position="1090"/>
    </location>
</feature>
<dbReference type="GO" id="GO:0098793">
    <property type="term" value="C:presynapse"/>
    <property type="evidence" value="ECO:0007669"/>
    <property type="project" value="UniProtKB-ARBA"/>
</dbReference>
<evidence type="ECO:0000256" key="3">
    <source>
        <dbReference type="ARBA" id="ARBA00022553"/>
    </source>
</evidence>
<sequence>MGDFNNVSAMIRALKEGGNLAALTGGDPHNLHSGRRGAWKAKIKHYAKQINSSTHRSLFIFKKNNWIRKRANDVIEWNPFEYMVLLTIIANCIVLALEEHLPHDDKTTLARSLEKTEIYFIGIFCFEAALKIIALGFVLHEGSYLRSLWNVMDFIVVVTGLATISIKKNSSFDLRTLRAVRVLRPLKLVSGIPSLQVVLKSILKAMAPLFQIALLVLFAIIIFAIIGLELYSGVFHTTCFYANRTAADPDSEELIYKGDDHQPTTCGIPGEPIWGWLNMKHGVFTCNIANESLVCQEYWKGPNQGITSFDNIGFAMLTVFQCITMEGWTQILYWTNDAVGTLFNWLYFVPLIILGSFFMLNLVLGVLSGEFAKERERVENRRAFLKIRRQQQIEREYNNYIEWINRAEDVILNEERTTEQERRAIHEARKYAQLKKTRHNRAGKQHSVDDDEEDIDNAFNRGRGTDTERPDRPRTFMRRWHIQQRVIKSKIRILVKTQAFYWTVIVFVFLNTACVAIEHDRQNQFLTDFLYYAEFVFLGLFVFEMLFKMYGLGVDQYFASSFNIFDCVVIFGSIFEVFWTYFHPEESFGVSVLRSLRLLRIFKVTRHWASLRNLVVSLLSSMRSIVSLLFLLFLFILIFALLGMQLFGGEFSFEQETPLQNFNKFATALITVFQILTGEDWNEIMYNGIRSQGGANGKGMVYSLYFIILVLFGNYTLLNVFLAIAVDNLANAHELTKDEEEEQAAEEEKRERETKDVELMFKLGSPASAAATTAAETTANAKMKKPEQESLTPRNNLQQTTKKEYVNNAVKTAFDVQAPANTQHASNSKDNTDFLDRQLFEKPDLDYIPGLDYDLGPVVIPTLNKLPGVDDATAAKVRAEEEAKKKAAAAAAEAEAKKREQASRPVKPILPYSSMFIFSSTNPIRRFCHFIVTLRYFELLIMIVICLSSISLAAEDPVNENSKRNVVLNYVDYAFTGVFTVELLLKIVDLGVVFHEGAYCRDVWNLLDALVVICALVAFGFTENGAGKNLNTIKSLRVLRVLRPLKTINRVPKLKAVFDCVITSLSNVLTILIVYMLFQFIFAVIAVQLFKGKFYRCTDLSKLTPDECQGFFFDFGDGKNKPERRRRTWEPYDFTYDSVPQAMLTLFTVQTGEGWPTVLQHSIDATGINRGPQPGHRLEIAMFYVVYFIVFPFFFVNIFVALIIITFQDQGQKELEEAEINKNQKSCIDFALNAVPIQRCKPKQEGSLRYRIWQLCTSPYFEFCIMVMIALNTCVLMAKYYRSPPTYNDILTYANTTFTALFTVESILKIIAFGLRNYFRDKWNAFDFITVLGSIADVLVTEFRVTKQNVPLAIGPQKHKNTLLNLGFLRLFRAARLIKLLRQGYTIRILLWTFMQSFKALPYVCLLIAMLFFIYAIIGMQMFGNIKVFGNVRHDSAKSEISRHNNFSNFFYALLLLFRCATGESWQAVMLACKAGVECHSAFSNKPYHQTSVASGSHHKIGHSIGHRCGSDFAYLYFCSFVFLSSFLMLNLFVAVIMDNFDYLTRDSSILGAHHLDEFLRAWSEYDPDGTGKLEYTKMFEMLRLMSPPVGFGTKCPSKLAYKRLIRMNMPIDDKRQVHFTTTLFALIRESLGVKMRAAAEEMDEADNELRDVLCKVWPNHAKKNVKLHEGGTKPLLDLVVPPKHELHGIPGYPKLTVGKVYAICLYIDNYRSYKQGHSNDTGFNLNRLVSALKERVYSKEGINEYDYDGRRSSFRRSGSNRSSNFENLFLGKNKVSTSRRPSSAVENGLLNSSKGPNLINLDETKRTSQQAHEGFINHPHYGTTLNVPDPTSVLHVLPPAASPAPLNPPRPAIMSTPKSAMICVKHPSSAVALSPTETRPLLLVTTENDQHRPQTMTVSNERRLPLNGRMAPVISAQQRSQPKIPMMNNHQMIHETSTQKIPAKKYVNNRPRTALFFASTSNDRELDLLSKVTVCLGGPDQSPEQHQPLLSNSGNDLSRHDSIDSHTSTDDGMGIVDSWSSAPRMIVSSDQRAPTIDTSLLINTAQSRPQTSVSSRKLPTPPISTRQLPSTHDSKTNASFSDDHNTENEEELEQERYNHSGELFYYQTSSSSATKSDGSPSAESFDNDNHEDHYHHDNQEEEEDDDDDDDNDDNDDGADDDDDIAEQRIRRRHANDEDEYQTSSYEYEG</sequence>
<dbReference type="PRINTS" id="PR00167">
    <property type="entry name" value="CACHANNEL"/>
</dbReference>
<evidence type="ECO:0000256" key="9">
    <source>
        <dbReference type="ARBA" id="ARBA00022837"/>
    </source>
</evidence>
<dbReference type="InterPro" id="IPR005821">
    <property type="entry name" value="Ion_trans_dom"/>
</dbReference>
<evidence type="ECO:0000256" key="5">
    <source>
        <dbReference type="ARBA" id="ARBA00022673"/>
    </source>
</evidence>
<protein>
    <recommendedName>
        <fullName evidence="17">Voltage-dependent calcium channel type A subunit alpha-1</fullName>
    </recommendedName>
</protein>
<keyword evidence="12" id="KW-0406">Ion transport</keyword>
<evidence type="ECO:0000313" key="25">
    <source>
        <dbReference type="EMBL" id="CAF0800901.1"/>
    </source>
</evidence>
<evidence type="ECO:0000256" key="17">
    <source>
        <dbReference type="ARBA" id="ARBA00069462"/>
    </source>
</evidence>
<feature type="transmembrane region" description="Helical" evidence="23">
    <location>
        <begin position="1514"/>
        <end position="1538"/>
    </location>
</feature>
<gene>
    <name evidence="25" type="ORF">EDS130_LOCUS4848</name>
</gene>
<evidence type="ECO:0000256" key="18">
    <source>
        <dbReference type="PIRSR" id="PIRSR602077-1"/>
    </source>
</evidence>
<comment type="similarity">
    <text evidence="20">Belongs to the calcium channel alpha-1 subunit (TC 1.A.1.11) family.</text>
</comment>
<organism evidence="25 26">
    <name type="scientific">Adineta ricciae</name>
    <name type="common">Rotifer</name>
    <dbReference type="NCBI Taxonomy" id="249248"/>
    <lineage>
        <taxon>Eukaryota</taxon>
        <taxon>Metazoa</taxon>
        <taxon>Spiralia</taxon>
        <taxon>Gnathifera</taxon>
        <taxon>Rotifera</taxon>
        <taxon>Eurotatoria</taxon>
        <taxon>Bdelloidea</taxon>
        <taxon>Adinetida</taxon>
        <taxon>Adinetidae</taxon>
        <taxon>Adineta</taxon>
    </lineage>
</organism>
<feature type="binding site" evidence="18">
    <location>
        <position position="1153"/>
    </location>
    <ligand>
        <name>Ca(2+)</name>
        <dbReference type="ChEBI" id="CHEBI:29108"/>
    </ligand>
</feature>
<evidence type="ECO:0000256" key="8">
    <source>
        <dbReference type="ARBA" id="ARBA00022737"/>
    </source>
</evidence>
<feature type="transmembrane region" description="Helical" evidence="23">
    <location>
        <begin position="345"/>
        <end position="367"/>
    </location>
</feature>
<evidence type="ECO:0000256" key="7">
    <source>
        <dbReference type="ARBA" id="ARBA00022723"/>
    </source>
</evidence>
<keyword evidence="14" id="KW-1015">Disulfide bond</keyword>
<feature type="binding site" evidence="18">
    <location>
        <position position="326"/>
    </location>
    <ligand>
        <name>Ca(2+)</name>
        <dbReference type="ChEBI" id="CHEBI:29108"/>
    </ligand>
</feature>
<feature type="region of interest" description="Disordered" evidence="22">
    <location>
        <begin position="2109"/>
        <end position="2190"/>
    </location>
</feature>
<keyword evidence="13 23" id="KW-0472">Membrane</keyword>
<feature type="compositionally biased region" description="Basic and acidic residues" evidence="22">
    <location>
        <begin position="1998"/>
        <end position="2010"/>
    </location>
</feature>
<dbReference type="FunFam" id="1.10.287.70:FF:000059">
    <property type="entry name" value="Voltage-dependent N-type calcium channel subunit alpha"/>
    <property type="match status" value="1"/>
</dbReference>
<dbReference type="EMBL" id="CAJNOJ010000013">
    <property type="protein sequence ID" value="CAF0800901.1"/>
    <property type="molecule type" value="Genomic_DNA"/>
</dbReference>
<feature type="transmembrane region" description="Helical" evidence="23">
    <location>
        <begin position="1003"/>
        <end position="1021"/>
    </location>
</feature>
<feature type="domain" description="EF-hand" evidence="24">
    <location>
        <begin position="1554"/>
        <end position="1589"/>
    </location>
</feature>
<feature type="compositionally biased region" description="Basic and acidic residues" evidence="22">
    <location>
        <begin position="2128"/>
        <end position="2139"/>
    </location>
</feature>
<dbReference type="Gene3D" id="1.10.287.70">
    <property type="match status" value="4"/>
</dbReference>
<feature type="compositionally biased region" description="Polar residues" evidence="22">
    <location>
        <begin position="2041"/>
        <end position="2081"/>
    </location>
</feature>
<feature type="compositionally biased region" description="Polar residues" evidence="22">
    <location>
        <begin position="1983"/>
        <end position="1997"/>
    </location>
</feature>
<keyword evidence="11 23" id="KW-1133">Transmembrane helix</keyword>
<feature type="transmembrane region" description="Helical" evidence="23">
    <location>
        <begin position="209"/>
        <end position="231"/>
    </location>
</feature>
<keyword evidence="7 18" id="KW-0479">Metal-binding</keyword>
<feature type="transmembrane region" description="Helical" evidence="23">
    <location>
        <begin position="1180"/>
        <end position="1207"/>
    </location>
</feature>
<feature type="compositionally biased region" description="Polar residues" evidence="22">
    <location>
        <begin position="1777"/>
        <end position="1796"/>
    </location>
</feature>
<dbReference type="OrthoDB" id="431720at2759"/>
<dbReference type="InterPro" id="IPR014873">
    <property type="entry name" value="VDCC_a1su_IQ"/>
</dbReference>
<keyword evidence="2" id="KW-0813">Transport</keyword>
<dbReference type="GO" id="GO:0098703">
    <property type="term" value="P:calcium ion import across plasma membrane"/>
    <property type="evidence" value="ECO:0007669"/>
    <property type="project" value="TreeGrafter"/>
</dbReference>
<dbReference type="GO" id="GO:0042383">
    <property type="term" value="C:sarcolemma"/>
    <property type="evidence" value="ECO:0007669"/>
    <property type="project" value="UniProtKB-ARBA"/>
</dbReference>
<dbReference type="GO" id="GO:0008331">
    <property type="term" value="F:high voltage-gated calcium channel activity"/>
    <property type="evidence" value="ECO:0007669"/>
    <property type="project" value="TreeGrafter"/>
</dbReference>
<feature type="transmembrane region" description="Helical" evidence="23">
    <location>
        <begin position="562"/>
        <end position="582"/>
    </location>
</feature>
<feature type="compositionally biased region" description="Acidic residues" evidence="22">
    <location>
        <begin position="2140"/>
        <end position="2165"/>
    </location>
</feature>
<dbReference type="InterPro" id="IPR031649">
    <property type="entry name" value="GPHH_dom"/>
</dbReference>
<feature type="transmembrane region" description="Helical" evidence="23">
    <location>
        <begin position="1260"/>
        <end position="1278"/>
    </location>
</feature>
<feature type="coiled-coil region" evidence="21">
    <location>
        <begin position="877"/>
        <end position="904"/>
    </location>
</feature>
<dbReference type="PANTHER" id="PTHR45628">
    <property type="entry name" value="VOLTAGE-DEPENDENT CALCIUM CHANNEL TYPE A SUBUNIT ALPHA-1"/>
    <property type="match status" value="1"/>
</dbReference>
<evidence type="ECO:0000256" key="22">
    <source>
        <dbReference type="SAM" id="MobiDB-lite"/>
    </source>
</evidence>
<evidence type="ECO:0000256" key="2">
    <source>
        <dbReference type="ARBA" id="ARBA00022448"/>
    </source>
</evidence>
<name>A0A813SWU1_ADIRI</name>
<dbReference type="FunFam" id="1.20.120.350:FF:000011">
    <property type="entry name" value="Voltage-dependent N-type calcium channel subunit alpha"/>
    <property type="match status" value="1"/>
</dbReference>
<dbReference type="InterPro" id="IPR002048">
    <property type="entry name" value="EF_hand_dom"/>
</dbReference>
<evidence type="ECO:0000256" key="16">
    <source>
        <dbReference type="ARBA" id="ARBA00023303"/>
    </source>
</evidence>
<evidence type="ECO:0000256" key="23">
    <source>
        <dbReference type="SAM" id="Phobius"/>
    </source>
</evidence>
<feature type="transmembrane region" description="Helical" evidence="23">
    <location>
        <begin position="80"/>
        <end position="97"/>
    </location>
</feature>
<keyword evidence="9 18" id="KW-0106">Calcium</keyword>
<feature type="transmembrane region" description="Helical" evidence="23">
    <location>
        <begin position="499"/>
        <end position="517"/>
    </location>
</feature>
<accession>A0A813SWU1</accession>
<keyword evidence="16" id="KW-0407">Ion channel</keyword>
<dbReference type="FunFam" id="1.10.287.70:FF:000007">
    <property type="entry name" value="Voltage-dependent L-type calcium channel subunit alpha"/>
    <property type="match status" value="1"/>
</dbReference>
<dbReference type="FunFam" id="1.10.287.70:FF:000068">
    <property type="entry name" value="Voltage-dependent N-type calcium channel subunit alpha"/>
    <property type="match status" value="1"/>
</dbReference>
<feature type="transmembrane region" description="Helical" evidence="23">
    <location>
        <begin position="1290"/>
        <end position="1315"/>
    </location>
</feature>
<feature type="transmembrane region" description="Helical" evidence="23">
    <location>
        <begin position="934"/>
        <end position="953"/>
    </location>
</feature>
<keyword evidence="5 20" id="KW-0107">Calcium channel</keyword>
<dbReference type="FunFam" id="1.10.238.10:FF:000063">
    <property type="entry name" value="Voltage-dependent N-type calcium channel subunit alpha"/>
    <property type="match status" value="1"/>
</dbReference>
<feature type="binding site" evidence="18">
    <location>
        <position position="679"/>
    </location>
    <ligand>
        <name>Ca(2+)</name>
        <dbReference type="ChEBI" id="CHEBI:29108"/>
    </ligand>
</feature>
<feature type="glycosylation site" description="N-linked (GlcNAc...) asparagine" evidence="19">
    <location>
        <position position="290"/>
    </location>
</feature>
<evidence type="ECO:0000256" key="10">
    <source>
        <dbReference type="ARBA" id="ARBA00022882"/>
    </source>
</evidence>
<feature type="transmembrane region" description="Helical" evidence="23">
    <location>
        <begin position="118"/>
        <end position="138"/>
    </location>
</feature>
<evidence type="ECO:0000259" key="24">
    <source>
        <dbReference type="PROSITE" id="PS50222"/>
    </source>
</evidence>